<evidence type="ECO:0000313" key="2">
    <source>
        <dbReference type="EMBL" id="KAG7175224.1"/>
    </source>
</evidence>
<evidence type="ECO:0000256" key="1">
    <source>
        <dbReference type="SAM" id="MobiDB-lite"/>
    </source>
</evidence>
<evidence type="ECO:0000313" key="3">
    <source>
        <dbReference type="Proteomes" id="UP000747542"/>
    </source>
</evidence>
<name>A0A8J5N9D9_HOMAM</name>
<sequence length="138" mass="15739">MTRRTETRDEINRDQLSPNEKASRRLGGRLTASPKLTSGDRVYSRTAPHPAYTRYQTPPQSPRPYQTSMGWLSHPSWAGYHIHLMKSPALFPRVHATPIIQIHKDPQMPTPQLSDGERLLTTPLLLQSVELCCTVRRT</sequence>
<comment type="caution">
    <text evidence="2">The sequence shown here is derived from an EMBL/GenBank/DDBJ whole genome shotgun (WGS) entry which is preliminary data.</text>
</comment>
<protein>
    <submittedName>
        <fullName evidence="2">Uncharacterized protein</fullName>
    </submittedName>
</protein>
<accession>A0A8J5N9D9</accession>
<organism evidence="2 3">
    <name type="scientific">Homarus americanus</name>
    <name type="common">American lobster</name>
    <dbReference type="NCBI Taxonomy" id="6706"/>
    <lineage>
        <taxon>Eukaryota</taxon>
        <taxon>Metazoa</taxon>
        <taxon>Ecdysozoa</taxon>
        <taxon>Arthropoda</taxon>
        <taxon>Crustacea</taxon>
        <taxon>Multicrustacea</taxon>
        <taxon>Malacostraca</taxon>
        <taxon>Eumalacostraca</taxon>
        <taxon>Eucarida</taxon>
        <taxon>Decapoda</taxon>
        <taxon>Pleocyemata</taxon>
        <taxon>Astacidea</taxon>
        <taxon>Nephropoidea</taxon>
        <taxon>Nephropidae</taxon>
        <taxon>Homarus</taxon>
    </lineage>
</organism>
<dbReference type="Proteomes" id="UP000747542">
    <property type="component" value="Unassembled WGS sequence"/>
</dbReference>
<reference evidence="2" key="1">
    <citation type="journal article" date="2021" name="Sci. Adv.">
        <title>The American lobster genome reveals insights on longevity, neural, and immune adaptations.</title>
        <authorList>
            <person name="Polinski J.M."/>
            <person name="Zimin A.V."/>
            <person name="Clark K.F."/>
            <person name="Kohn A.B."/>
            <person name="Sadowski N."/>
            <person name="Timp W."/>
            <person name="Ptitsyn A."/>
            <person name="Khanna P."/>
            <person name="Romanova D.Y."/>
            <person name="Williams P."/>
            <person name="Greenwood S.J."/>
            <person name="Moroz L.L."/>
            <person name="Walt D.R."/>
            <person name="Bodnar A.G."/>
        </authorList>
    </citation>
    <scope>NUCLEOTIDE SEQUENCE</scope>
    <source>
        <strain evidence="2">GMGI-L3</strain>
    </source>
</reference>
<gene>
    <name evidence="2" type="ORF">Hamer_G001251</name>
</gene>
<proteinExistence type="predicted"/>
<dbReference type="EMBL" id="JAHLQT010006108">
    <property type="protein sequence ID" value="KAG7175224.1"/>
    <property type="molecule type" value="Genomic_DNA"/>
</dbReference>
<feature type="region of interest" description="Disordered" evidence="1">
    <location>
        <begin position="1"/>
        <end position="67"/>
    </location>
</feature>
<dbReference type="AlphaFoldDB" id="A0A8J5N9D9"/>
<keyword evidence="3" id="KW-1185">Reference proteome</keyword>
<feature type="compositionally biased region" description="Basic and acidic residues" evidence="1">
    <location>
        <begin position="1"/>
        <end position="13"/>
    </location>
</feature>
<feature type="compositionally biased region" description="Polar residues" evidence="1">
    <location>
        <begin position="54"/>
        <end position="67"/>
    </location>
</feature>